<comment type="caution">
    <text evidence="2">The sequence shown here is derived from an EMBL/GenBank/DDBJ whole genome shotgun (WGS) entry which is preliminary data.</text>
</comment>
<gene>
    <name evidence="2" type="ORF">EDS130_LOCUS10419</name>
</gene>
<name>A0A814AKQ4_ADIRI</name>
<protein>
    <submittedName>
        <fullName evidence="2">Uncharacterized protein</fullName>
    </submittedName>
</protein>
<evidence type="ECO:0000256" key="1">
    <source>
        <dbReference type="SAM" id="Phobius"/>
    </source>
</evidence>
<feature type="transmembrane region" description="Helical" evidence="1">
    <location>
        <begin position="25"/>
        <end position="51"/>
    </location>
</feature>
<keyword evidence="1" id="KW-0812">Transmembrane</keyword>
<keyword evidence="1" id="KW-0472">Membrane</keyword>
<reference evidence="2" key="1">
    <citation type="submission" date="2021-02" db="EMBL/GenBank/DDBJ databases">
        <authorList>
            <person name="Nowell W R."/>
        </authorList>
    </citation>
    <scope>NUCLEOTIDE SEQUENCE</scope>
</reference>
<evidence type="ECO:0000313" key="2">
    <source>
        <dbReference type="EMBL" id="CAF0913943.1"/>
    </source>
</evidence>
<proteinExistence type="predicted"/>
<evidence type="ECO:0000313" key="3">
    <source>
        <dbReference type="Proteomes" id="UP000663852"/>
    </source>
</evidence>
<dbReference type="EMBL" id="CAJNOJ010000036">
    <property type="protein sequence ID" value="CAF0913943.1"/>
    <property type="molecule type" value="Genomic_DNA"/>
</dbReference>
<accession>A0A814AKQ4</accession>
<organism evidence="2 3">
    <name type="scientific">Adineta ricciae</name>
    <name type="common">Rotifer</name>
    <dbReference type="NCBI Taxonomy" id="249248"/>
    <lineage>
        <taxon>Eukaryota</taxon>
        <taxon>Metazoa</taxon>
        <taxon>Spiralia</taxon>
        <taxon>Gnathifera</taxon>
        <taxon>Rotifera</taxon>
        <taxon>Eurotatoria</taxon>
        <taxon>Bdelloidea</taxon>
        <taxon>Adinetida</taxon>
        <taxon>Adinetidae</taxon>
        <taxon>Adineta</taxon>
    </lineage>
</organism>
<keyword evidence="1" id="KW-1133">Transmembrane helix</keyword>
<dbReference type="OrthoDB" id="10430330at2759"/>
<dbReference type="Proteomes" id="UP000663852">
    <property type="component" value="Unassembled WGS sequence"/>
</dbReference>
<sequence>MMNSINTNSKRTNQISPSSSQRLKIGVWICLLLLLILIILIATLVPIVILVHMSTSTTTIMAALIDSTQTTTTATSFTWNQSIDGKTVTCNAVNNSNPAYTDCIELRIDGYYFPNDVGCLSQWSTAIASQWDPLEFCRQVTGLSITNASIFYECDANQRRIVWIAKTWSFVEDMRYSRHLRCYF</sequence>
<dbReference type="AlphaFoldDB" id="A0A814AKQ4"/>